<dbReference type="GO" id="GO:0047429">
    <property type="term" value="F:nucleoside triphosphate diphosphatase activity"/>
    <property type="evidence" value="ECO:0007669"/>
    <property type="project" value="UniProtKB-EC"/>
</dbReference>
<organism evidence="5 6">
    <name type="scientific">Aliiruegeria lutimaris</name>
    <dbReference type="NCBI Taxonomy" id="571298"/>
    <lineage>
        <taxon>Bacteria</taxon>
        <taxon>Pseudomonadati</taxon>
        <taxon>Pseudomonadota</taxon>
        <taxon>Alphaproteobacteria</taxon>
        <taxon>Rhodobacterales</taxon>
        <taxon>Roseobacteraceae</taxon>
        <taxon>Aliiruegeria</taxon>
    </lineage>
</organism>
<dbReference type="Pfam" id="PF02545">
    <property type="entry name" value="Maf"/>
    <property type="match status" value="1"/>
</dbReference>
<dbReference type="GO" id="GO:0005737">
    <property type="term" value="C:cytoplasm"/>
    <property type="evidence" value="ECO:0007669"/>
    <property type="project" value="UniProtKB-SubCell"/>
</dbReference>
<sequence>MPVLCLASGSEIRAELLRNAHVPFEVAKARIDEETARHAMQAEGLSPRDISDHLAELKALRVSARAPEKLVLGCDQILELDGTILTKPADSADACEQILRLSGREHRLHSAAVLAEDNRPVWRFTETVRMKMRTLSESYVDSYVTRNWDQIRYCVGAYQLESEGVRFFERVDGDFFSVLGLPLLPLLDHLALRGVIET</sequence>
<dbReference type="PANTHER" id="PTHR43213">
    <property type="entry name" value="BIFUNCTIONAL DTTP/UTP PYROPHOSPHATASE/METHYLTRANSFERASE PROTEIN-RELATED"/>
    <property type="match status" value="1"/>
</dbReference>
<comment type="cofactor">
    <cofactor evidence="1 4">
        <name>a divalent metal cation</name>
        <dbReference type="ChEBI" id="CHEBI:60240"/>
    </cofactor>
</comment>
<keyword evidence="2 4" id="KW-0378">Hydrolase</keyword>
<keyword evidence="3 4" id="KW-0546">Nucleotide metabolism</keyword>
<dbReference type="STRING" id="571298.SAMN04488026_100731"/>
<comment type="catalytic activity">
    <reaction evidence="4">
        <text>a 2'-deoxyribonucleoside 5'-triphosphate + H2O = a 2'-deoxyribonucleoside 5'-phosphate + diphosphate + H(+)</text>
        <dbReference type="Rhea" id="RHEA:44644"/>
        <dbReference type="ChEBI" id="CHEBI:15377"/>
        <dbReference type="ChEBI" id="CHEBI:15378"/>
        <dbReference type="ChEBI" id="CHEBI:33019"/>
        <dbReference type="ChEBI" id="CHEBI:61560"/>
        <dbReference type="ChEBI" id="CHEBI:65317"/>
        <dbReference type="EC" id="3.6.1.9"/>
    </reaction>
</comment>
<keyword evidence="6" id="KW-1185">Reference proteome</keyword>
<gene>
    <name evidence="5" type="ORF">SAMN04488026_100731</name>
</gene>
<comment type="function">
    <text evidence="4">Nucleoside triphosphate pyrophosphatase. May have a dual role in cell division arrest and in preventing the incorporation of modified nucleotides into cellular nucleic acids.</text>
</comment>
<dbReference type="InterPro" id="IPR029001">
    <property type="entry name" value="ITPase-like_fam"/>
</dbReference>
<dbReference type="GO" id="GO:0009117">
    <property type="term" value="P:nucleotide metabolic process"/>
    <property type="evidence" value="ECO:0007669"/>
    <property type="project" value="UniProtKB-KW"/>
</dbReference>
<accession>A0A1G8ND74</accession>
<evidence type="ECO:0000313" key="5">
    <source>
        <dbReference type="EMBL" id="SDI78017.1"/>
    </source>
</evidence>
<proteinExistence type="inferred from homology"/>
<dbReference type="CDD" id="cd00555">
    <property type="entry name" value="Maf"/>
    <property type="match status" value="1"/>
</dbReference>
<comment type="catalytic activity">
    <reaction evidence="4">
        <text>a ribonucleoside 5'-triphosphate + H2O = a ribonucleoside 5'-phosphate + diphosphate + H(+)</text>
        <dbReference type="Rhea" id="RHEA:23996"/>
        <dbReference type="ChEBI" id="CHEBI:15377"/>
        <dbReference type="ChEBI" id="CHEBI:15378"/>
        <dbReference type="ChEBI" id="CHEBI:33019"/>
        <dbReference type="ChEBI" id="CHEBI:58043"/>
        <dbReference type="ChEBI" id="CHEBI:61557"/>
        <dbReference type="EC" id="3.6.1.9"/>
    </reaction>
</comment>
<comment type="similarity">
    <text evidence="4">Belongs to the Maf family.</text>
</comment>
<evidence type="ECO:0000313" key="6">
    <source>
        <dbReference type="Proteomes" id="UP000199382"/>
    </source>
</evidence>
<dbReference type="EC" id="3.6.1.9" evidence="4"/>
<dbReference type="EMBL" id="FNEK01000007">
    <property type="protein sequence ID" value="SDI78017.1"/>
    <property type="molecule type" value="Genomic_DNA"/>
</dbReference>
<dbReference type="RefSeq" id="WP_093150850.1">
    <property type="nucleotide sequence ID" value="NZ_FNEK01000007.1"/>
</dbReference>
<dbReference type="HAMAP" id="MF_00528">
    <property type="entry name" value="Maf"/>
    <property type="match status" value="1"/>
</dbReference>
<evidence type="ECO:0000256" key="3">
    <source>
        <dbReference type="ARBA" id="ARBA00023080"/>
    </source>
</evidence>
<dbReference type="PANTHER" id="PTHR43213:SF5">
    <property type="entry name" value="BIFUNCTIONAL DTTP_UTP PYROPHOSPHATASE_METHYLTRANSFERASE PROTEIN-RELATED"/>
    <property type="match status" value="1"/>
</dbReference>
<dbReference type="OrthoDB" id="9813962at2"/>
<dbReference type="Proteomes" id="UP000199382">
    <property type="component" value="Unassembled WGS sequence"/>
</dbReference>
<dbReference type="PIRSF" id="PIRSF006305">
    <property type="entry name" value="Maf"/>
    <property type="match status" value="1"/>
</dbReference>
<dbReference type="Gene3D" id="3.90.950.10">
    <property type="match status" value="1"/>
</dbReference>
<feature type="active site" description="Proton acceptor" evidence="4">
    <location>
        <position position="75"/>
    </location>
</feature>
<dbReference type="InterPro" id="IPR003697">
    <property type="entry name" value="Maf-like"/>
</dbReference>
<keyword evidence="4" id="KW-0963">Cytoplasm</keyword>
<evidence type="ECO:0000256" key="4">
    <source>
        <dbReference type="HAMAP-Rule" id="MF_00528"/>
    </source>
</evidence>
<comment type="subcellular location">
    <subcellularLocation>
        <location evidence="4">Cytoplasm</location>
    </subcellularLocation>
</comment>
<comment type="caution">
    <text evidence="4">Lacks conserved residue(s) required for the propagation of feature annotation.</text>
</comment>
<name>A0A1G8ND74_9RHOB</name>
<dbReference type="SUPFAM" id="SSF52972">
    <property type="entry name" value="ITPase-like"/>
    <property type="match status" value="1"/>
</dbReference>
<evidence type="ECO:0000256" key="1">
    <source>
        <dbReference type="ARBA" id="ARBA00001968"/>
    </source>
</evidence>
<reference evidence="5 6" key="1">
    <citation type="submission" date="2016-10" db="EMBL/GenBank/DDBJ databases">
        <authorList>
            <person name="de Groot N.N."/>
        </authorList>
    </citation>
    <scope>NUCLEOTIDE SEQUENCE [LARGE SCALE GENOMIC DNA]</scope>
    <source>
        <strain evidence="5 6">DSM 25294</strain>
    </source>
</reference>
<evidence type="ECO:0000256" key="2">
    <source>
        <dbReference type="ARBA" id="ARBA00022801"/>
    </source>
</evidence>
<dbReference type="AlphaFoldDB" id="A0A1G8ND74"/>
<protein>
    <recommendedName>
        <fullName evidence="4">Nucleoside triphosphate pyrophosphatase</fullName>
        <ecNumber evidence="4">3.6.1.9</ecNumber>
    </recommendedName>
    <alternativeName>
        <fullName evidence="4">Nucleotide pyrophosphatase</fullName>
        <shortName evidence="4">Nucleotide PPase</shortName>
    </alternativeName>
</protein>